<feature type="domain" description="Dienelactone hydrolase" evidence="1">
    <location>
        <begin position="32"/>
        <end position="251"/>
    </location>
</feature>
<accession>A0A0M8MZM7</accession>
<dbReference type="InterPro" id="IPR029058">
    <property type="entry name" value="AB_hydrolase_fold"/>
</dbReference>
<name>A0A0M8MZM7_ESCWE</name>
<dbReference type="PANTHER" id="PTHR17630">
    <property type="entry name" value="DIENELACTONE HYDROLASE"/>
    <property type="match status" value="1"/>
</dbReference>
<dbReference type="OrthoDB" id="17560at2759"/>
<dbReference type="InterPro" id="IPR002925">
    <property type="entry name" value="Dienelactn_hydro"/>
</dbReference>
<dbReference type="STRING" id="150374.A0A0M8MZM7"/>
<dbReference type="GO" id="GO:0016787">
    <property type="term" value="F:hydrolase activity"/>
    <property type="evidence" value="ECO:0007669"/>
    <property type="project" value="InterPro"/>
</dbReference>
<dbReference type="PANTHER" id="PTHR17630:SF44">
    <property type="entry name" value="PROTEIN AIM2"/>
    <property type="match status" value="1"/>
</dbReference>
<organism evidence="2 3">
    <name type="scientific">Escovopsis weberi</name>
    <dbReference type="NCBI Taxonomy" id="150374"/>
    <lineage>
        <taxon>Eukaryota</taxon>
        <taxon>Fungi</taxon>
        <taxon>Dikarya</taxon>
        <taxon>Ascomycota</taxon>
        <taxon>Pezizomycotina</taxon>
        <taxon>Sordariomycetes</taxon>
        <taxon>Hypocreomycetidae</taxon>
        <taxon>Hypocreales</taxon>
        <taxon>Hypocreaceae</taxon>
        <taxon>Escovopsis</taxon>
    </lineage>
</organism>
<dbReference type="Proteomes" id="UP000053831">
    <property type="component" value="Unassembled WGS sequence"/>
</dbReference>
<evidence type="ECO:0000313" key="2">
    <source>
        <dbReference type="EMBL" id="KOS22088.1"/>
    </source>
</evidence>
<protein>
    <submittedName>
        <fullName evidence="2">Protein AIM2</fullName>
    </submittedName>
</protein>
<keyword evidence="3" id="KW-1185">Reference proteome</keyword>
<sequence length="253" mass="27765">MASNPPGDCCRHGSLHEGTPSGKDFTIHDGKIDAYLAEAPADKAKKGCAILYLPDVIGLWQNSRLMADTFAKEGYTTLIIDLFNKDPVSLSHQPGFDFFSWLSQGSDGKNPHTAEYVDPIVVAGINALKEMGYNRIGAVAYCFGAKYLCRHYKDGIDVGYCAHPSFVEEDELASITGPLSISAAQTDSIFPAEKRHRSEEILIKTGLPFQINLLSGVDHGYAVRCDLTSKLQKFSKETAFAQAVSWFNEYLSE</sequence>
<gene>
    <name evidence="2" type="ORF">ESCO_001967</name>
</gene>
<evidence type="ECO:0000313" key="3">
    <source>
        <dbReference type="Proteomes" id="UP000053831"/>
    </source>
</evidence>
<dbReference type="SUPFAM" id="SSF53474">
    <property type="entry name" value="alpha/beta-Hydrolases"/>
    <property type="match status" value="1"/>
</dbReference>
<evidence type="ECO:0000259" key="1">
    <source>
        <dbReference type="Pfam" id="PF01738"/>
    </source>
</evidence>
<reference evidence="2 3" key="1">
    <citation type="submission" date="2015-07" db="EMBL/GenBank/DDBJ databases">
        <title>The genome of the fungus Escovopsis weberi, a specialized disease agent of ant agriculture.</title>
        <authorList>
            <person name="de Man T.J."/>
            <person name="Stajich J.E."/>
            <person name="Kubicek C.P."/>
            <person name="Chenthamara K."/>
            <person name="Atanasova L."/>
            <person name="Druzhinina I.S."/>
            <person name="Birnbaum S."/>
            <person name="Barribeau S.M."/>
            <person name="Teiling C."/>
            <person name="Suen G."/>
            <person name="Currie C."/>
            <person name="Gerardo N.M."/>
        </authorList>
    </citation>
    <scope>NUCLEOTIDE SEQUENCE [LARGE SCALE GENOMIC DNA]</scope>
</reference>
<dbReference type="AlphaFoldDB" id="A0A0M8MZM7"/>
<dbReference type="EMBL" id="LGSR01000006">
    <property type="protein sequence ID" value="KOS22088.1"/>
    <property type="molecule type" value="Genomic_DNA"/>
</dbReference>
<dbReference type="Pfam" id="PF01738">
    <property type="entry name" value="DLH"/>
    <property type="match status" value="1"/>
</dbReference>
<proteinExistence type="predicted"/>
<comment type="caution">
    <text evidence="2">The sequence shown here is derived from an EMBL/GenBank/DDBJ whole genome shotgun (WGS) entry which is preliminary data.</text>
</comment>
<dbReference type="Gene3D" id="3.40.50.1820">
    <property type="entry name" value="alpha/beta hydrolase"/>
    <property type="match status" value="1"/>
</dbReference>